<protein>
    <submittedName>
        <fullName evidence="1">Uncharacterized protein</fullName>
    </submittedName>
</protein>
<sequence>MPGSVDFLSILAALVLRPRHNLVRYHDVYAPNAKISHHRLNLR</sequence>
<dbReference type="EMBL" id="UINC01196274">
    <property type="protein sequence ID" value="SVE13207.1"/>
    <property type="molecule type" value="Genomic_DNA"/>
</dbReference>
<accession>A0A383AZE5</accession>
<dbReference type="AlphaFoldDB" id="A0A383AZE5"/>
<feature type="non-terminal residue" evidence="1">
    <location>
        <position position="43"/>
    </location>
</feature>
<reference evidence="1" key="1">
    <citation type="submission" date="2018-05" db="EMBL/GenBank/DDBJ databases">
        <authorList>
            <person name="Lanie J.A."/>
            <person name="Ng W.-L."/>
            <person name="Kazmierczak K.M."/>
            <person name="Andrzejewski T.M."/>
            <person name="Davidsen T.M."/>
            <person name="Wayne K.J."/>
            <person name="Tettelin H."/>
            <person name="Glass J.I."/>
            <person name="Rusch D."/>
            <person name="Podicherti R."/>
            <person name="Tsui H.-C.T."/>
            <person name="Winkler M.E."/>
        </authorList>
    </citation>
    <scope>NUCLEOTIDE SEQUENCE</scope>
</reference>
<name>A0A383AZE5_9ZZZZ</name>
<organism evidence="1">
    <name type="scientific">marine metagenome</name>
    <dbReference type="NCBI Taxonomy" id="408172"/>
    <lineage>
        <taxon>unclassified sequences</taxon>
        <taxon>metagenomes</taxon>
        <taxon>ecological metagenomes</taxon>
    </lineage>
</organism>
<proteinExistence type="predicted"/>
<gene>
    <name evidence="1" type="ORF">METZ01_LOCUS466061</name>
</gene>
<evidence type="ECO:0000313" key="1">
    <source>
        <dbReference type="EMBL" id="SVE13207.1"/>
    </source>
</evidence>